<organism evidence="1 2">
    <name type="scientific">Porphyromonas canoris</name>
    <dbReference type="NCBI Taxonomy" id="36875"/>
    <lineage>
        <taxon>Bacteria</taxon>
        <taxon>Pseudomonadati</taxon>
        <taxon>Bacteroidota</taxon>
        <taxon>Bacteroidia</taxon>
        <taxon>Bacteroidales</taxon>
        <taxon>Porphyromonadaceae</taxon>
        <taxon>Porphyromonas</taxon>
    </lineage>
</organism>
<gene>
    <name evidence="1" type="ORF">HQ43_03095</name>
</gene>
<name>A0ABR4XLM1_9PORP</name>
<reference evidence="1 2" key="1">
    <citation type="submission" date="2014-08" db="EMBL/GenBank/DDBJ databases">
        <title>Porphyromonas canoris strain:OH2762 Genome sequencing.</title>
        <authorList>
            <person name="Wallis C."/>
            <person name="Deusch O."/>
            <person name="O'Flynn C."/>
            <person name="Davis I."/>
            <person name="Jospin G."/>
            <person name="Darling A.E."/>
            <person name="Coil D.A."/>
            <person name="Alexiev A."/>
            <person name="Horsfall A."/>
            <person name="Kirkwood N."/>
            <person name="Harris S."/>
            <person name="Eisen J.A."/>
        </authorList>
    </citation>
    <scope>NUCLEOTIDE SEQUENCE [LARGE SCALE GENOMIC DNA]</scope>
    <source>
        <strain evidence="2">COT-108 OH2762</strain>
    </source>
</reference>
<evidence type="ECO:0008006" key="3">
    <source>
        <dbReference type="Google" id="ProtNLM"/>
    </source>
</evidence>
<dbReference type="PROSITE" id="PS51257">
    <property type="entry name" value="PROKAR_LIPOPROTEIN"/>
    <property type="match status" value="1"/>
</dbReference>
<dbReference type="Proteomes" id="UP000030101">
    <property type="component" value="Unassembled WGS sequence"/>
</dbReference>
<dbReference type="InterPro" id="IPR007298">
    <property type="entry name" value="Cu-R_lipoprotein_NlpE"/>
</dbReference>
<accession>A0ABR4XLM1</accession>
<evidence type="ECO:0000313" key="1">
    <source>
        <dbReference type="EMBL" id="KGN92874.1"/>
    </source>
</evidence>
<dbReference type="Pfam" id="PF04170">
    <property type="entry name" value="NlpE"/>
    <property type="match status" value="1"/>
</dbReference>
<dbReference type="EMBL" id="JQZV01000006">
    <property type="protein sequence ID" value="KGN92874.1"/>
    <property type="molecule type" value="Genomic_DNA"/>
</dbReference>
<protein>
    <recommendedName>
        <fullName evidence="3">NlpE N-terminal domain-containing protein</fullName>
    </recommendedName>
</protein>
<sequence>MRYPIITQQNHISKMKKRSLMIVLSAIFLVGCNNKSGNETATETTVEWSISEEAMAEVLQGTFEGVIPCADCEGIRMSLILSGEEFSLTMEYMGEENSTFQESGKFTLLENRRTIELSSPETETRYFNVYEDRAVLCDSNGVEPEGELAQNYVLIKK</sequence>
<evidence type="ECO:0000313" key="2">
    <source>
        <dbReference type="Proteomes" id="UP000030101"/>
    </source>
</evidence>
<comment type="caution">
    <text evidence="1">The sequence shown here is derived from an EMBL/GenBank/DDBJ whole genome shotgun (WGS) entry which is preliminary data.</text>
</comment>
<dbReference type="Gene3D" id="2.40.128.640">
    <property type="match status" value="1"/>
</dbReference>
<proteinExistence type="predicted"/>
<keyword evidence="2" id="KW-1185">Reference proteome</keyword>